<dbReference type="Gene3D" id="3.30.2260.10">
    <property type="entry name" value="Enhancer of rudimentary"/>
    <property type="match status" value="1"/>
</dbReference>
<dbReference type="STRING" id="30019.A0A0M4E1S2"/>
<dbReference type="AlphaFoldDB" id="A0A0M4E1S2"/>
<dbReference type="PANTHER" id="PTHR12373:SF0">
    <property type="entry name" value="ENHANCER OF RUDIMENTARY HOMOLOG"/>
    <property type="match status" value="1"/>
</dbReference>
<keyword evidence="3" id="KW-1185">Reference proteome</keyword>
<comment type="similarity">
    <text evidence="1">Belongs to the E(R) family.</text>
</comment>
<gene>
    <name evidence="2" type="ORF">Dbus_chr2Lg1476</name>
</gene>
<name>A0A0M4E1S2_DROBS</name>
<organism evidence="2 3">
    <name type="scientific">Drosophila busckii</name>
    <name type="common">Fruit fly</name>
    <dbReference type="NCBI Taxonomy" id="30019"/>
    <lineage>
        <taxon>Eukaryota</taxon>
        <taxon>Metazoa</taxon>
        <taxon>Ecdysozoa</taxon>
        <taxon>Arthropoda</taxon>
        <taxon>Hexapoda</taxon>
        <taxon>Insecta</taxon>
        <taxon>Pterygota</taxon>
        <taxon>Neoptera</taxon>
        <taxon>Endopterygota</taxon>
        <taxon>Diptera</taxon>
        <taxon>Brachycera</taxon>
        <taxon>Muscomorpha</taxon>
        <taxon>Ephydroidea</taxon>
        <taxon>Drosophilidae</taxon>
        <taxon>Drosophila</taxon>
    </lineage>
</organism>
<reference evidence="2 3" key="1">
    <citation type="submission" date="2015-08" db="EMBL/GenBank/DDBJ databases">
        <title>Ancestral chromatin configuration constrains chromatin evolution on differentiating sex chromosomes in Drosophila.</title>
        <authorList>
            <person name="Zhou Q."/>
            <person name="Bachtrog D."/>
        </authorList>
    </citation>
    <scope>NUCLEOTIDE SEQUENCE [LARGE SCALE GENOMIC DNA]</scope>
    <source>
        <tissue evidence="2">Whole larvae</tissue>
    </source>
</reference>
<dbReference type="EMBL" id="CP012523">
    <property type="protein sequence ID" value="ALC39391.1"/>
    <property type="molecule type" value="Genomic_DNA"/>
</dbReference>
<protein>
    <submittedName>
        <fullName evidence="2">E-r</fullName>
    </submittedName>
</protein>
<accession>A0A0M4E1S2</accession>
<evidence type="ECO:0000256" key="1">
    <source>
        <dbReference type="ARBA" id="ARBA00007491"/>
    </source>
</evidence>
<dbReference type="PANTHER" id="PTHR12373">
    <property type="entry name" value="ENHANCER OF RUDIMENTARY ERH"/>
    <property type="match status" value="1"/>
</dbReference>
<sequence>MSNSAILTNSKMPHIYLLIHPKHEVISRVYCTYDSIDKCLEAICNIYEEHLKRVTPTMPTVTYDIMQLFDFLDSFVDICCLVQQSGSKTYAPYSKDWLKDKIYEKFQKTAMQAMEKQPVEVDEQLSA</sequence>
<dbReference type="Proteomes" id="UP000494163">
    <property type="component" value="Chromosome 2L"/>
</dbReference>
<dbReference type="OrthoDB" id="7887808at2759"/>
<dbReference type="InterPro" id="IPR035912">
    <property type="entry name" value="EHR_sf"/>
</dbReference>
<dbReference type="OMA" id="VDICCLV"/>
<dbReference type="Pfam" id="PF01133">
    <property type="entry name" value="ER"/>
    <property type="match status" value="1"/>
</dbReference>
<evidence type="ECO:0000313" key="3">
    <source>
        <dbReference type="Proteomes" id="UP000494163"/>
    </source>
</evidence>
<dbReference type="SUPFAM" id="SSF143875">
    <property type="entry name" value="ERH-like"/>
    <property type="match status" value="1"/>
</dbReference>
<dbReference type="InterPro" id="IPR000781">
    <property type="entry name" value="ERH"/>
</dbReference>
<proteinExistence type="inferred from homology"/>
<evidence type="ECO:0000313" key="2">
    <source>
        <dbReference type="EMBL" id="ALC39391.1"/>
    </source>
</evidence>